<dbReference type="OrthoDB" id="2553859at2759"/>
<proteinExistence type="predicted"/>
<sequence length="108" mass="11758">MSSTPKNLTITYALHPPPSVPSPRDLSPCATRSFPLSFPTESQSSPAAFNAKLYYESLVSSIAEARVKIGEDLTAWRDAVGTIEADAEKEALARRKEEDGEDDDEGEE</sequence>
<dbReference type="EMBL" id="GL945445">
    <property type="protein sequence ID" value="EGO19080.1"/>
    <property type="molecule type" value="Genomic_DNA"/>
</dbReference>
<evidence type="ECO:0000256" key="1">
    <source>
        <dbReference type="SAM" id="MobiDB-lite"/>
    </source>
</evidence>
<dbReference type="AlphaFoldDB" id="F8PCY1"/>
<dbReference type="Proteomes" id="UP000008064">
    <property type="component" value="Unassembled WGS sequence"/>
</dbReference>
<dbReference type="KEGG" id="sla:SERLADRAFT_480264"/>
<name>F8PCY1_SERL9</name>
<dbReference type="GeneID" id="18821494"/>
<evidence type="ECO:0000313" key="2">
    <source>
        <dbReference type="EMBL" id="EGO19080.1"/>
    </source>
</evidence>
<gene>
    <name evidence="2" type="ORF">SERLADRAFT_480264</name>
</gene>
<dbReference type="RefSeq" id="XP_007324304.1">
    <property type="nucleotide sequence ID" value="XM_007324242.1"/>
</dbReference>
<feature type="compositionally biased region" description="Polar residues" evidence="1">
    <location>
        <begin position="1"/>
        <end position="10"/>
    </location>
</feature>
<accession>F8PCY1</accession>
<evidence type="ECO:0008006" key="3">
    <source>
        <dbReference type="Google" id="ProtNLM"/>
    </source>
</evidence>
<reference evidence="2" key="1">
    <citation type="submission" date="2011-04" db="EMBL/GenBank/DDBJ databases">
        <title>Evolution of plant cell wall degrading machinery underlies the functional diversity of forest fungi.</title>
        <authorList>
            <consortium name="US DOE Joint Genome Institute (JGI-PGF)"/>
            <person name="Eastwood D.C."/>
            <person name="Floudas D."/>
            <person name="Binder M."/>
            <person name="Majcherczyk A."/>
            <person name="Schneider P."/>
            <person name="Aerts A."/>
            <person name="Asiegbu F.O."/>
            <person name="Baker S.E."/>
            <person name="Barry K."/>
            <person name="Bendiksby M."/>
            <person name="Blumentritt M."/>
            <person name="Coutinho P.M."/>
            <person name="Cullen D."/>
            <person name="Cullen D."/>
            <person name="Gathman A."/>
            <person name="Goodell B."/>
            <person name="Henrissat B."/>
            <person name="Ihrmark K."/>
            <person name="Kauserud H."/>
            <person name="Kohler A."/>
            <person name="LaButti K."/>
            <person name="Lapidus A."/>
            <person name="Lavin J.L."/>
            <person name="Lee Y.-H."/>
            <person name="Lindquist E."/>
            <person name="Lilly W."/>
            <person name="Lucas S."/>
            <person name="Morin E."/>
            <person name="Murat C."/>
            <person name="Oguiza J.A."/>
            <person name="Park J."/>
            <person name="Pisabarro A.G."/>
            <person name="Riley R."/>
            <person name="Rosling A."/>
            <person name="Salamov A."/>
            <person name="Schmidt O."/>
            <person name="Schmutz J."/>
            <person name="Skrede I."/>
            <person name="Stenlid J."/>
            <person name="Wiebenga A."/>
            <person name="Xie X."/>
            <person name="Kues U."/>
            <person name="Hibbett D.S."/>
            <person name="Hoffmeister D."/>
            <person name="Hogberg N."/>
            <person name="Martin F."/>
            <person name="Grigoriev I.V."/>
            <person name="Watkinson S.C."/>
        </authorList>
    </citation>
    <scope>NUCLEOTIDE SEQUENCE</scope>
    <source>
        <strain evidence="2">S7.9</strain>
    </source>
</reference>
<protein>
    <recommendedName>
        <fullName evidence="3">EKC/KEOPS complex subunit GON7</fullName>
    </recommendedName>
</protein>
<organism>
    <name type="scientific">Serpula lacrymans var. lacrymans (strain S7.9)</name>
    <name type="common">Dry rot fungus</name>
    <dbReference type="NCBI Taxonomy" id="578457"/>
    <lineage>
        <taxon>Eukaryota</taxon>
        <taxon>Fungi</taxon>
        <taxon>Dikarya</taxon>
        <taxon>Basidiomycota</taxon>
        <taxon>Agaricomycotina</taxon>
        <taxon>Agaricomycetes</taxon>
        <taxon>Agaricomycetidae</taxon>
        <taxon>Boletales</taxon>
        <taxon>Coniophorineae</taxon>
        <taxon>Serpulaceae</taxon>
        <taxon>Serpula</taxon>
    </lineage>
</organism>
<feature type="region of interest" description="Disordered" evidence="1">
    <location>
        <begin position="1"/>
        <end position="27"/>
    </location>
</feature>
<dbReference type="HOGENOM" id="CLU_148177_1_0_1"/>